<dbReference type="Proteomes" id="UP000215914">
    <property type="component" value="Chromosome 2"/>
</dbReference>
<sequence length="312" mass="36064">MVLELCRFLNKYIMKHGRTSPFKWVTLQPEFEKVINHKFASDKAMKNKYDSMRKEYNLWKSLKNGETGLGWNESTKQLNCSDEWWKRKIQENPKVLAIQNNQPSLQLQEEWDQLFGDVVASGENCVAPSMDPNTFNEVHVENLEDDNVENLEDDNVEGGNNFFGDFLNEVSQHDSSTLSPSEVAKNFEKSTKVNTKPKPVKMKRKGRESLGASILKEHLTQSSMNQQRALEILESDSSKLSQSTKFSIEAAMGLLSRMVDAGLLREDEELWLFAMDLFEDPVKREMFINVPHDHGRLAWLQRKQRLTDQSFL</sequence>
<dbReference type="InterPro" id="IPR024752">
    <property type="entry name" value="Myb/SANT-like_dom"/>
</dbReference>
<accession>A0A251VH97</accession>
<dbReference type="OrthoDB" id="1921318at2759"/>
<gene>
    <name evidence="3" type="ORF">HannXRQ_Chr02g0051761</name>
    <name evidence="2" type="ORF">HanXRQr2_Chr02g0077781</name>
</gene>
<evidence type="ECO:0000313" key="3">
    <source>
        <dbReference type="EMBL" id="OTG34975.1"/>
    </source>
</evidence>
<name>A0A251VH97_HELAN</name>
<proteinExistence type="predicted"/>
<dbReference type="Gramene" id="mRNA:HanXRQr2_Chr02g0077781">
    <property type="protein sequence ID" value="mRNA:HanXRQr2_Chr02g0077781"/>
    <property type="gene ID" value="HanXRQr2_Chr02g0077781"/>
</dbReference>
<dbReference type="InParanoid" id="A0A251VH97"/>
<feature type="domain" description="Myb/SANT-like" evidence="1">
    <location>
        <begin position="21"/>
        <end position="87"/>
    </location>
</feature>
<dbReference type="PANTHER" id="PTHR31704:SF55">
    <property type="entry name" value="MYB_SANT-LIKE DNA-BINDING DOMAIN PROTEIN"/>
    <property type="match status" value="1"/>
</dbReference>
<dbReference type="AlphaFoldDB" id="A0A251VH97"/>
<reference evidence="2" key="3">
    <citation type="submission" date="2020-06" db="EMBL/GenBank/DDBJ databases">
        <title>Helianthus annuus Genome sequencing and assembly Release 2.</title>
        <authorList>
            <person name="Gouzy J."/>
            <person name="Langlade N."/>
            <person name="Munos S."/>
        </authorList>
    </citation>
    <scope>NUCLEOTIDE SEQUENCE</scope>
    <source>
        <tissue evidence="2">Leaves</tissue>
    </source>
</reference>
<reference evidence="2 4" key="1">
    <citation type="journal article" date="2017" name="Nature">
        <title>The sunflower genome provides insights into oil metabolism, flowering and Asterid evolution.</title>
        <authorList>
            <person name="Badouin H."/>
            <person name="Gouzy J."/>
            <person name="Grassa C.J."/>
            <person name="Murat F."/>
            <person name="Staton S.E."/>
            <person name="Cottret L."/>
            <person name="Lelandais-Briere C."/>
            <person name="Owens G.L."/>
            <person name="Carrere S."/>
            <person name="Mayjonade B."/>
            <person name="Legrand L."/>
            <person name="Gill N."/>
            <person name="Kane N.C."/>
            <person name="Bowers J.E."/>
            <person name="Hubner S."/>
            <person name="Bellec A."/>
            <person name="Berard A."/>
            <person name="Berges H."/>
            <person name="Blanchet N."/>
            <person name="Boniface M.C."/>
            <person name="Brunel D."/>
            <person name="Catrice O."/>
            <person name="Chaidir N."/>
            <person name="Claudel C."/>
            <person name="Donnadieu C."/>
            <person name="Faraut T."/>
            <person name="Fievet G."/>
            <person name="Helmstetter N."/>
            <person name="King M."/>
            <person name="Knapp S.J."/>
            <person name="Lai Z."/>
            <person name="Le Paslier M.C."/>
            <person name="Lippi Y."/>
            <person name="Lorenzon L."/>
            <person name="Mandel J.R."/>
            <person name="Marage G."/>
            <person name="Marchand G."/>
            <person name="Marquand E."/>
            <person name="Bret-Mestries E."/>
            <person name="Morien E."/>
            <person name="Nambeesan S."/>
            <person name="Nguyen T."/>
            <person name="Pegot-Espagnet P."/>
            <person name="Pouilly N."/>
            <person name="Raftis F."/>
            <person name="Sallet E."/>
            <person name="Schiex T."/>
            <person name="Thomas J."/>
            <person name="Vandecasteele C."/>
            <person name="Vares D."/>
            <person name="Vear F."/>
            <person name="Vautrin S."/>
            <person name="Crespi M."/>
            <person name="Mangin B."/>
            <person name="Burke J.M."/>
            <person name="Salse J."/>
            <person name="Munos S."/>
            <person name="Vincourt P."/>
            <person name="Rieseberg L.H."/>
            <person name="Langlade N.B."/>
        </authorList>
    </citation>
    <scope>NUCLEOTIDE SEQUENCE [LARGE SCALE GENOMIC DNA]</scope>
    <source>
        <strain evidence="4">cv. SF193</strain>
        <tissue evidence="2">Leaves</tissue>
    </source>
</reference>
<dbReference type="OMA" id="MNTTHIF"/>
<keyword evidence="4" id="KW-1185">Reference proteome</keyword>
<dbReference type="EMBL" id="CM007891">
    <property type="protein sequence ID" value="OTG34975.1"/>
    <property type="molecule type" value="Genomic_DNA"/>
</dbReference>
<organism evidence="3 4">
    <name type="scientific">Helianthus annuus</name>
    <name type="common">Common sunflower</name>
    <dbReference type="NCBI Taxonomy" id="4232"/>
    <lineage>
        <taxon>Eukaryota</taxon>
        <taxon>Viridiplantae</taxon>
        <taxon>Streptophyta</taxon>
        <taxon>Embryophyta</taxon>
        <taxon>Tracheophyta</taxon>
        <taxon>Spermatophyta</taxon>
        <taxon>Magnoliopsida</taxon>
        <taxon>eudicotyledons</taxon>
        <taxon>Gunneridae</taxon>
        <taxon>Pentapetalae</taxon>
        <taxon>asterids</taxon>
        <taxon>campanulids</taxon>
        <taxon>Asterales</taxon>
        <taxon>Asteraceae</taxon>
        <taxon>Asteroideae</taxon>
        <taxon>Heliantheae alliance</taxon>
        <taxon>Heliantheae</taxon>
        <taxon>Helianthus</taxon>
    </lineage>
</organism>
<dbReference type="EMBL" id="MNCJ02000317">
    <property type="protein sequence ID" value="KAF5819455.1"/>
    <property type="molecule type" value="Genomic_DNA"/>
</dbReference>
<evidence type="ECO:0000313" key="2">
    <source>
        <dbReference type="EMBL" id="KAF5819455.1"/>
    </source>
</evidence>
<dbReference type="Pfam" id="PF12776">
    <property type="entry name" value="Myb_DNA-bind_3"/>
    <property type="match status" value="1"/>
</dbReference>
<evidence type="ECO:0000259" key="1">
    <source>
        <dbReference type="Pfam" id="PF12776"/>
    </source>
</evidence>
<reference evidence="3" key="2">
    <citation type="submission" date="2017-02" db="EMBL/GenBank/DDBJ databases">
        <title>Sunflower complete genome.</title>
        <authorList>
            <person name="Langlade N."/>
            <person name="Munos S."/>
        </authorList>
    </citation>
    <scope>NUCLEOTIDE SEQUENCE [LARGE SCALE GENOMIC DNA]</scope>
    <source>
        <tissue evidence="3">Leaves</tissue>
    </source>
</reference>
<protein>
    <submittedName>
        <fullName evidence="2 3">Myb/SANT-like domain-containing protein</fullName>
    </submittedName>
</protein>
<dbReference type="PANTHER" id="PTHR31704">
    <property type="entry name" value="MYB/SANT-LIKE DNA-BINDING DOMAIN PROTEIN-RELATED"/>
    <property type="match status" value="1"/>
</dbReference>
<evidence type="ECO:0000313" key="4">
    <source>
        <dbReference type="Proteomes" id="UP000215914"/>
    </source>
</evidence>